<proteinExistence type="predicted"/>
<protein>
    <submittedName>
        <fullName evidence="3">PQQ-like domain-containing protein</fullName>
    </submittedName>
</protein>
<dbReference type="AlphaFoldDB" id="A0A1C6SNU0"/>
<dbReference type="InterPro" id="IPR002372">
    <property type="entry name" value="PQQ_rpt_dom"/>
</dbReference>
<dbReference type="STRING" id="145857.GA0070616_4222"/>
<organism evidence="3 4">
    <name type="scientific">Micromonospora nigra</name>
    <dbReference type="NCBI Taxonomy" id="145857"/>
    <lineage>
        <taxon>Bacteria</taxon>
        <taxon>Bacillati</taxon>
        <taxon>Actinomycetota</taxon>
        <taxon>Actinomycetes</taxon>
        <taxon>Micromonosporales</taxon>
        <taxon>Micromonosporaceae</taxon>
        <taxon>Micromonospora</taxon>
    </lineage>
</organism>
<evidence type="ECO:0000256" key="1">
    <source>
        <dbReference type="SAM" id="MobiDB-lite"/>
    </source>
</evidence>
<feature type="domain" description="Pyrrolo-quinoline quinone repeat" evidence="2">
    <location>
        <begin position="106"/>
        <end position="312"/>
    </location>
</feature>
<dbReference type="OrthoDB" id="3757373at2"/>
<reference evidence="3 4" key="1">
    <citation type="submission" date="2016-06" db="EMBL/GenBank/DDBJ databases">
        <authorList>
            <person name="Kjaerup R.B."/>
            <person name="Dalgaard T.S."/>
            <person name="Juul-Madsen H.R."/>
        </authorList>
    </citation>
    <scope>NUCLEOTIDE SEQUENCE [LARGE SCALE GENOMIC DNA]</scope>
    <source>
        <strain evidence="3 4">DSM 43818</strain>
    </source>
</reference>
<dbReference type="InterPro" id="IPR015943">
    <property type="entry name" value="WD40/YVTN_repeat-like_dom_sf"/>
</dbReference>
<dbReference type="InterPro" id="IPR011047">
    <property type="entry name" value="Quinoprotein_ADH-like_sf"/>
</dbReference>
<feature type="region of interest" description="Disordered" evidence="1">
    <location>
        <begin position="1"/>
        <end position="21"/>
    </location>
</feature>
<keyword evidence="4" id="KW-1185">Reference proteome</keyword>
<dbReference type="Gene3D" id="2.130.10.10">
    <property type="entry name" value="YVTN repeat-like/Quinoprotein amine dehydrogenase"/>
    <property type="match status" value="1"/>
</dbReference>
<gene>
    <name evidence="3" type="ORF">GA0070616_4222</name>
</gene>
<dbReference type="SUPFAM" id="SSF50998">
    <property type="entry name" value="Quinoprotein alcohol dehydrogenase-like"/>
    <property type="match status" value="1"/>
</dbReference>
<evidence type="ECO:0000313" key="4">
    <source>
        <dbReference type="Proteomes" id="UP000199699"/>
    </source>
</evidence>
<accession>A0A1C6SNU0</accession>
<dbReference type="RefSeq" id="WP_091085677.1">
    <property type="nucleotide sequence ID" value="NZ_FMHT01000003.1"/>
</dbReference>
<evidence type="ECO:0000259" key="2">
    <source>
        <dbReference type="Pfam" id="PF13360"/>
    </source>
</evidence>
<dbReference type="Pfam" id="PF13360">
    <property type="entry name" value="PQQ_2"/>
    <property type="match status" value="1"/>
</dbReference>
<dbReference type="EMBL" id="FMHT01000003">
    <property type="protein sequence ID" value="SCL31211.1"/>
    <property type="molecule type" value="Genomic_DNA"/>
</dbReference>
<name>A0A1C6SNU0_9ACTN</name>
<evidence type="ECO:0000313" key="3">
    <source>
        <dbReference type="EMBL" id="SCL31211.1"/>
    </source>
</evidence>
<dbReference type="Proteomes" id="UP000199699">
    <property type="component" value="Unassembled WGS sequence"/>
</dbReference>
<sequence>MTLIDLGDMDGNTDARALPPPSRAVGRPVRVALTVLLVLVTLTASAGPVVQSRATVPAAAGAAVFLSGERLFVVQPPPTRADDGRSELVTYPVPQRAAPGWQRPEPLWRVPLPPGSRSWRVEVVSAGVLVSVSGREQTTLLLDADTGRTRWTAPGIAITDGSDQVLLQTLANQPTLRAVELATGRERWAVPVPMTGVDQRFRDGVIDRVVRALPGGPVEVLDSRTGSVLHQLDPSAGQRPIHHQVQVAGDLVLMVRSRPATLVAYEVDGLRQRWSTALPRVGRVTPCGVLLCVVGQTGGVRALDPATGAVRWYADELRAVLSVAGGPLVGIRPSDDGDRIQVLDPATGRVTADLGTWQLVPWADRDQPLLVTRGAAGGGLVLAEVIDSAGGVRIREVMHDAVGGCVTGGGAVACLLREDTGGGVGVWQLD</sequence>